<dbReference type="PROSITE" id="PS00108">
    <property type="entry name" value="PROTEIN_KINASE_ST"/>
    <property type="match status" value="1"/>
</dbReference>
<dbReference type="InterPro" id="IPR000719">
    <property type="entry name" value="Prot_kinase_dom"/>
</dbReference>
<dbReference type="SUPFAM" id="SSF56112">
    <property type="entry name" value="Protein kinase-like (PK-like)"/>
    <property type="match status" value="1"/>
</dbReference>
<dbReference type="EMBL" id="JBBJCI010000151">
    <property type="protein sequence ID" value="KAK7241944.1"/>
    <property type="molecule type" value="Genomic_DNA"/>
</dbReference>
<keyword evidence="3" id="KW-0813">Transport</keyword>
<dbReference type="PANTHER" id="PTHR46562:SF1">
    <property type="entry name" value="SERINE_THREONINE-PROTEIN KINASE ULK4"/>
    <property type="match status" value="1"/>
</dbReference>
<feature type="region of interest" description="Disordered" evidence="8">
    <location>
        <begin position="375"/>
        <end position="396"/>
    </location>
</feature>
<dbReference type="PANTHER" id="PTHR46562">
    <property type="entry name" value="SERINE/THREONINE-KINASE ULK4-LIKE PROTEIN-RELATED"/>
    <property type="match status" value="1"/>
</dbReference>
<keyword evidence="7" id="KW-0924">Ammonia transport</keyword>
<feature type="transmembrane region" description="Helical" evidence="9">
    <location>
        <begin position="965"/>
        <end position="984"/>
    </location>
</feature>
<evidence type="ECO:0000256" key="9">
    <source>
        <dbReference type="SAM" id="Phobius"/>
    </source>
</evidence>
<evidence type="ECO:0000256" key="2">
    <source>
        <dbReference type="ARBA" id="ARBA00005887"/>
    </source>
</evidence>
<keyword evidence="6 9" id="KW-0472">Membrane</keyword>
<feature type="transmembrane region" description="Helical" evidence="9">
    <location>
        <begin position="1243"/>
        <end position="1267"/>
    </location>
</feature>
<feature type="transmembrane region" description="Helical" evidence="9">
    <location>
        <begin position="1032"/>
        <end position="1056"/>
    </location>
</feature>
<protein>
    <submittedName>
        <fullName evidence="11">Ammonium transmembrane transporter</fullName>
    </submittedName>
</protein>
<feature type="transmembrane region" description="Helical" evidence="9">
    <location>
        <begin position="1136"/>
        <end position="1156"/>
    </location>
</feature>
<feature type="compositionally biased region" description="Basic and acidic residues" evidence="8">
    <location>
        <begin position="308"/>
        <end position="322"/>
    </location>
</feature>
<evidence type="ECO:0000256" key="8">
    <source>
        <dbReference type="SAM" id="MobiDB-lite"/>
    </source>
</evidence>
<feature type="transmembrane region" description="Helical" evidence="9">
    <location>
        <begin position="1195"/>
        <end position="1219"/>
    </location>
</feature>
<dbReference type="SUPFAM" id="SSF48371">
    <property type="entry name" value="ARM repeat"/>
    <property type="match status" value="1"/>
</dbReference>
<reference evidence="11 12" key="1">
    <citation type="submission" date="2024-03" db="EMBL/GenBank/DDBJ databases">
        <title>Aureococcus anophagefferens CCMP1851 and Kratosvirus quantuckense: Draft genome of a second virus-susceptible host strain in the model system.</title>
        <authorList>
            <person name="Chase E."/>
            <person name="Truchon A.R."/>
            <person name="Schepens W."/>
            <person name="Wilhelm S.W."/>
        </authorList>
    </citation>
    <scope>NUCLEOTIDE SEQUENCE [LARGE SCALE GENOMIC DNA]</scope>
    <source>
        <strain evidence="11 12">CCMP1851</strain>
    </source>
</reference>
<evidence type="ECO:0000313" key="11">
    <source>
        <dbReference type="EMBL" id="KAK7241944.1"/>
    </source>
</evidence>
<accession>A0ABR1G0K3</accession>
<sequence length="1359" mass="145673">MLPDKYHIFNEIGAGRQSQVFKGRQKKTVNYVAIKRIEKGQMDKVVNEVQMMHALSHPHTLKFYDWYETRNNLWLILEYCSGGDLKSLLKVDKQLPIPAVTLFGGDLLSGLQYLHHNGLLYCDLKPSNVLIDDHGVLKLAGFGLARRIPTPGNRCRAPKNRGTPYYMAPELFVKDGVHNFGSDFWSLGCVLYELASGRPPFASTSLNELMHQITTDDPDLDARHFKLDGDASLGGPSRPPPEPLSAEGFAAAVRELLQKEPRRRPTWATLHGGETFWAAVLPPRPQRPLPPQPLFDASRGRGGARTAPEPEKPRGPEKRGRDQLTATLPADAARDQSREPNPLRLSKHYERHVRASAAGARNVDPDADMDLSESLTGVSAAQLPAKPRSPPDRGGRHWWDDGVGIEAEAPLPVLDLLFSSSDTQVKPILGPGALRTEPCDASALPFAPRSGGELAGLPHDALEKHLVACYKALAGDRDDAHLRNVLAYLQARCEVAQVANVIVNSSFVTLLLTLLRAKRGAAVRYDLLVLLGLLIRHATYVVPDGADDQCLVPTLANLLRDEATDIEQRRLALAALGGAGTERDVPNALGELLFYIATQDDEPAADGESDPNDESDRWRVTPNLTLSVLDFVGGEGDAVLSLYACKTLENILAQASPSYARSFISLDLVATLAKRARPAFSGDADPRGDAHALPRAAAGALSHARRDMLRFSVSDDANLSVEFDAEACVRALCAALDHLGGRARSPRRVAALSRRRATRTDAVHDLKNDRYLGSCVFALLSFLKDAAKAVAAQLARSLFMDGARRAGVAAAAAAEVLGLCGGRGDDRAVEGEILLRLLIETTWPARAAAALEADDALAARARDCLRAAPLGRPSSPSRPSSSRAASRCWRSARARRTTAKEILLKNIVDIAIGTISWWALGYALATGADAFSDTGRNGVVGTSGFFYLGNRDTTYDGKLADQASWFFALSFANTSATIVSGAIAERCKLSAYFLISCAVTSLIYPVAAHVAWDDNGRMSPYREKRLAFGCGLIDFAGSGVVHMTGGLSALVAAYFIGARNGRYTSMGNPVPMRQQSVVLQTLGTLTLWIGWFYFNAVSTLSSDRAGLAAHCCFNTILAGAASALTTVVCANYAQGYVDPSVCCNGILSGLVAITAGCATSNAAGAFITGVVAGPLYLASVFVVESVLKVDDVCNAVSVHFTNGAWGLLAASLFATPWYYDAAFATDRGERCAGVFYGGTGSSLVSALVFAALNSLWVLGPMIALMYVTARTIGARQEHSCDIDCEMDGSKHGILNLLPPGTLDLTEAAADAADARDLRDLGRARPGDVELAPSLRGEEKDDPVELTDQPANLELPPRAA</sequence>
<feature type="region of interest" description="Disordered" evidence="8">
    <location>
        <begin position="220"/>
        <end position="245"/>
    </location>
</feature>
<dbReference type="InterPro" id="IPR044591">
    <property type="entry name" value="RUK"/>
</dbReference>
<evidence type="ECO:0000256" key="1">
    <source>
        <dbReference type="ARBA" id="ARBA00004141"/>
    </source>
</evidence>
<evidence type="ECO:0000256" key="7">
    <source>
        <dbReference type="ARBA" id="ARBA00023177"/>
    </source>
</evidence>
<evidence type="ECO:0000256" key="4">
    <source>
        <dbReference type="ARBA" id="ARBA00022692"/>
    </source>
</evidence>
<comment type="similarity">
    <text evidence="2">Belongs to the ammonia transporter channel (TC 1.A.11.2) family.</text>
</comment>
<keyword evidence="5 9" id="KW-1133">Transmembrane helix</keyword>
<dbReference type="Gene3D" id="1.10.3430.10">
    <property type="entry name" value="Ammonium transporter AmtB like domains"/>
    <property type="match status" value="1"/>
</dbReference>
<proteinExistence type="inferred from homology"/>
<feature type="transmembrane region" description="Helical" evidence="9">
    <location>
        <begin position="1106"/>
        <end position="1129"/>
    </location>
</feature>
<comment type="caution">
    <text evidence="11">The sequence shown here is derived from an EMBL/GenBank/DDBJ whole genome shotgun (WGS) entry which is preliminary data.</text>
</comment>
<feature type="region of interest" description="Disordered" evidence="8">
    <location>
        <begin position="1318"/>
        <end position="1359"/>
    </location>
</feature>
<dbReference type="InterPro" id="IPR011009">
    <property type="entry name" value="Kinase-like_dom_sf"/>
</dbReference>
<evidence type="ECO:0000259" key="10">
    <source>
        <dbReference type="PROSITE" id="PS50011"/>
    </source>
</evidence>
<dbReference type="InterPro" id="IPR016024">
    <property type="entry name" value="ARM-type_fold"/>
</dbReference>
<dbReference type="InterPro" id="IPR008271">
    <property type="entry name" value="Ser/Thr_kinase_AS"/>
</dbReference>
<dbReference type="InterPro" id="IPR029020">
    <property type="entry name" value="Ammonium/urea_transptr"/>
</dbReference>
<feature type="compositionally biased region" description="Pro residues" evidence="8">
    <location>
        <begin position="282"/>
        <end position="293"/>
    </location>
</feature>
<dbReference type="PROSITE" id="PS01219">
    <property type="entry name" value="AMMONIUM_TRANSP"/>
    <property type="match status" value="1"/>
</dbReference>
<dbReference type="PROSITE" id="PS50011">
    <property type="entry name" value="PROTEIN_KINASE_DOM"/>
    <property type="match status" value="1"/>
</dbReference>
<gene>
    <name evidence="11" type="primary">AMT3</name>
    <name evidence="11" type="ORF">SO694_00018037</name>
</gene>
<keyword evidence="12" id="KW-1185">Reference proteome</keyword>
<feature type="domain" description="Protein kinase" evidence="10">
    <location>
        <begin position="6"/>
        <end position="277"/>
    </location>
</feature>
<dbReference type="Proteomes" id="UP001363151">
    <property type="component" value="Unassembled WGS sequence"/>
</dbReference>
<dbReference type="Gene3D" id="1.10.510.10">
    <property type="entry name" value="Transferase(Phosphotransferase) domain 1"/>
    <property type="match status" value="1"/>
</dbReference>
<feature type="compositionally biased region" description="Basic and acidic residues" evidence="8">
    <location>
        <begin position="220"/>
        <end position="229"/>
    </location>
</feature>
<feature type="transmembrane region" description="Helical" evidence="9">
    <location>
        <begin position="991"/>
        <end position="1012"/>
    </location>
</feature>
<feature type="transmembrane region" description="Helical" evidence="9">
    <location>
        <begin position="1162"/>
        <end position="1183"/>
    </location>
</feature>
<evidence type="ECO:0000256" key="5">
    <source>
        <dbReference type="ARBA" id="ARBA00022989"/>
    </source>
</evidence>
<dbReference type="InterPro" id="IPR018047">
    <property type="entry name" value="Ammonium_transpt_CS"/>
</dbReference>
<dbReference type="SUPFAM" id="SSF111352">
    <property type="entry name" value="Ammonium transporter"/>
    <property type="match status" value="1"/>
</dbReference>
<dbReference type="InterPro" id="IPR024041">
    <property type="entry name" value="NH4_transpt_AmtB-like_dom"/>
</dbReference>
<evidence type="ECO:0000313" key="12">
    <source>
        <dbReference type="Proteomes" id="UP001363151"/>
    </source>
</evidence>
<evidence type="ECO:0000256" key="3">
    <source>
        <dbReference type="ARBA" id="ARBA00022448"/>
    </source>
</evidence>
<feature type="compositionally biased region" description="Basic and acidic residues" evidence="8">
    <location>
        <begin position="1318"/>
        <end position="1327"/>
    </location>
</feature>
<keyword evidence="4 9" id="KW-0812">Transmembrane</keyword>
<comment type="subcellular location">
    <subcellularLocation>
        <location evidence="1">Membrane</location>
        <topology evidence="1">Multi-pass membrane protein</topology>
    </subcellularLocation>
</comment>
<dbReference type="Pfam" id="PF00069">
    <property type="entry name" value="Pkinase"/>
    <property type="match status" value="1"/>
</dbReference>
<organism evidence="11 12">
    <name type="scientific">Aureococcus anophagefferens</name>
    <name type="common">Harmful bloom alga</name>
    <dbReference type="NCBI Taxonomy" id="44056"/>
    <lineage>
        <taxon>Eukaryota</taxon>
        <taxon>Sar</taxon>
        <taxon>Stramenopiles</taxon>
        <taxon>Ochrophyta</taxon>
        <taxon>Pelagophyceae</taxon>
        <taxon>Pelagomonadales</taxon>
        <taxon>Pelagomonadaceae</taxon>
        <taxon>Aureococcus</taxon>
    </lineage>
</organism>
<feature type="region of interest" description="Disordered" evidence="8">
    <location>
        <begin position="281"/>
        <end position="350"/>
    </location>
</feature>
<evidence type="ECO:0000256" key="6">
    <source>
        <dbReference type="ARBA" id="ARBA00023136"/>
    </source>
</evidence>
<dbReference type="Pfam" id="PF00909">
    <property type="entry name" value="Ammonium_transp"/>
    <property type="match status" value="1"/>
</dbReference>
<name>A0ABR1G0K3_AURAN</name>
<dbReference type="SMART" id="SM00220">
    <property type="entry name" value="S_TKc"/>
    <property type="match status" value="1"/>
</dbReference>
<feature type="transmembrane region" description="Helical" evidence="9">
    <location>
        <begin position="1077"/>
        <end position="1094"/>
    </location>
</feature>